<dbReference type="SUPFAM" id="SSF47413">
    <property type="entry name" value="lambda repressor-like DNA-binding domains"/>
    <property type="match status" value="1"/>
</dbReference>
<evidence type="ECO:0000259" key="1">
    <source>
        <dbReference type="PROSITE" id="PS50943"/>
    </source>
</evidence>
<gene>
    <name evidence="2" type="ORF">SAMN04515666_1113</name>
</gene>
<protein>
    <submittedName>
        <fullName evidence="2">Helix-turn-helix domain-containing protein</fullName>
    </submittedName>
</protein>
<feature type="domain" description="HTH cro/C1-type" evidence="1">
    <location>
        <begin position="17"/>
        <end position="71"/>
    </location>
</feature>
<dbReference type="InterPro" id="IPR010982">
    <property type="entry name" value="Lambda_DNA-bd_dom_sf"/>
</dbReference>
<dbReference type="Pfam" id="PF13560">
    <property type="entry name" value="HTH_31"/>
    <property type="match status" value="1"/>
</dbReference>
<keyword evidence="3" id="KW-1185">Reference proteome</keyword>
<dbReference type="InterPro" id="IPR001387">
    <property type="entry name" value="Cro/C1-type_HTH"/>
</dbReference>
<name>A0A1H7Y2I6_9HYPH</name>
<dbReference type="PROSITE" id="PS50943">
    <property type="entry name" value="HTH_CROC1"/>
    <property type="match status" value="1"/>
</dbReference>
<reference evidence="3" key="1">
    <citation type="submission" date="2016-10" db="EMBL/GenBank/DDBJ databases">
        <authorList>
            <person name="Varghese N."/>
            <person name="Submissions S."/>
        </authorList>
    </citation>
    <scope>NUCLEOTIDE SEQUENCE [LARGE SCALE GENOMIC DNA]</scope>
    <source>
        <strain evidence="3">LMG 26383,CCUG 61248,R- 45681</strain>
    </source>
</reference>
<evidence type="ECO:0000313" key="2">
    <source>
        <dbReference type="EMBL" id="SEM40426.1"/>
    </source>
</evidence>
<dbReference type="AlphaFoldDB" id="A0A1H7Y2I6"/>
<dbReference type="Proteomes" id="UP000199664">
    <property type="component" value="Unassembled WGS sequence"/>
</dbReference>
<dbReference type="SMART" id="SM00530">
    <property type="entry name" value="HTH_XRE"/>
    <property type="match status" value="1"/>
</dbReference>
<organism evidence="2 3">
    <name type="scientific">Bosea lupini</name>
    <dbReference type="NCBI Taxonomy" id="1036779"/>
    <lineage>
        <taxon>Bacteria</taxon>
        <taxon>Pseudomonadati</taxon>
        <taxon>Pseudomonadota</taxon>
        <taxon>Alphaproteobacteria</taxon>
        <taxon>Hyphomicrobiales</taxon>
        <taxon>Boseaceae</taxon>
        <taxon>Bosea</taxon>
    </lineage>
</organism>
<sequence length="135" mass="15216">MDRDWRAEFKRIVGDRMRRLRLASRLKRAEVAKALHISEEQYVGYERGLSHASSQLLMQFSSLLGTSPRELGRGMAALVASVGLSDVEQRRYRTEPAAASRLRVNKATEKITDQGTLSTLVCLTEFFAELDGQET</sequence>
<dbReference type="OrthoDB" id="8163858at2"/>
<dbReference type="Gene3D" id="1.10.260.40">
    <property type="entry name" value="lambda repressor-like DNA-binding domains"/>
    <property type="match status" value="1"/>
</dbReference>
<dbReference type="EMBL" id="FOAN01000011">
    <property type="protein sequence ID" value="SEM40426.1"/>
    <property type="molecule type" value="Genomic_DNA"/>
</dbReference>
<dbReference type="RefSeq" id="WP_091841371.1">
    <property type="nucleotide sequence ID" value="NZ_FOAN01000011.1"/>
</dbReference>
<proteinExistence type="predicted"/>
<accession>A0A1H7Y2I6</accession>
<dbReference type="CDD" id="cd00093">
    <property type="entry name" value="HTH_XRE"/>
    <property type="match status" value="1"/>
</dbReference>
<dbReference type="GO" id="GO:0003677">
    <property type="term" value="F:DNA binding"/>
    <property type="evidence" value="ECO:0007669"/>
    <property type="project" value="InterPro"/>
</dbReference>
<evidence type="ECO:0000313" key="3">
    <source>
        <dbReference type="Proteomes" id="UP000199664"/>
    </source>
</evidence>